<comment type="caution">
    <text evidence="2">The sequence shown here is derived from an EMBL/GenBank/DDBJ whole genome shotgun (WGS) entry which is preliminary data.</text>
</comment>
<dbReference type="Proteomes" id="UP000562124">
    <property type="component" value="Unassembled WGS sequence"/>
</dbReference>
<evidence type="ECO:0000313" key="2">
    <source>
        <dbReference type="EMBL" id="NMR19754.1"/>
    </source>
</evidence>
<protein>
    <recommendedName>
        <fullName evidence="4">SipW-cognate class signal peptide</fullName>
    </recommendedName>
</protein>
<evidence type="ECO:0008006" key="4">
    <source>
        <dbReference type="Google" id="ProtNLM"/>
    </source>
</evidence>
<accession>A0A7Y0QHC4</accession>
<evidence type="ECO:0000256" key="1">
    <source>
        <dbReference type="SAM" id="Phobius"/>
    </source>
</evidence>
<dbReference type="RefSeq" id="WP_169324122.1">
    <property type="nucleotide sequence ID" value="NZ_JABCJJ010000006.1"/>
</dbReference>
<name>A0A7Y0QHC4_CELFI</name>
<proteinExistence type="predicted"/>
<keyword evidence="1" id="KW-0472">Membrane</keyword>
<feature type="transmembrane region" description="Helical" evidence="1">
    <location>
        <begin position="25"/>
        <end position="48"/>
    </location>
</feature>
<keyword evidence="1" id="KW-0812">Transmembrane</keyword>
<sequence>MDDLLQEMIRPAGPSAADRARRRRFVASAATVGLAVVGVSSLTTSALFRDNDDAGVSGFTTGSVSISGTPVDEVITTDPLVAPGDTSYAVLDVLNDGSLEHRYAIEYAATNRNSAQAPADRPVPDLASVVDIGLYALPTGAACDAAFVASAQPLVPVQKLAAGAENVLLGSRTDGVQGGERTLIAGASEQLCVSLGLPIGAGNEYADATTDLVFTFFAEQTKNN</sequence>
<gene>
    <name evidence="2" type="ORF">HIR71_05885</name>
</gene>
<keyword evidence="3" id="KW-1185">Reference proteome</keyword>
<keyword evidence="1" id="KW-1133">Transmembrane helix</keyword>
<dbReference type="EMBL" id="JABCJJ010000006">
    <property type="protein sequence ID" value="NMR19754.1"/>
    <property type="molecule type" value="Genomic_DNA"/>
</dbReference>
<dbReference type="AlphaFoldDB" id="A0A7Y0QHC4"/>
<organism evidence="2 3">
    <name type="scientific">Cellulomonas fimi</name>
    <dbReference type="NCBI Taxonomy" id="1708"/>
    <lineage>
        <taxon>Bacteria</taxon>
        <taxon>Bacillati</taxon>
        <taxon>Actinomycetota</taxon>
        <taxon>Actinomycetes</taxon>
        <taxon>Micrococcales</taxon>
        <taxon>Cellulomonadaceae</taxon>
        <taxon>Cellulomonas</taxon>
    </lineage>
</organism>
<evidence type="ECO:0000313" key="3">
    <source>
        <dbReference type="Proteomes" id="UP000562124"/>
    </source>
</evidence>
<reference evidence="2 3" key="1">
    <citation type="submission" date="2020-04" db="EMBL/GenBank/DDBJ databases">
        <title>Sequencing and Assembly of C. fimi.</title>
        <authorList>
            <person name="Ramsey A.R."/>
        </authorList>
    </citation>
    <scope>NUCLEOTIDE SEQUENCE [LARGE SCALE GENOMIC DNA]</scope>
    <source>
        <strain evidence="2 3">SB</strain>
    </source>
</reference>